<evidence type="ECO:0000313" key="3">
    <source>
        <dbReference type="EMBL" id="OBR91040.1"/>
    </source>
</evidence>
<dbReference type="EMBL" id="LITQ01000031">
    <property type="protein sequence ID" value="OAA90182.1"/>
    <property type="molecule type" value="Genomic_DNA"/>
</dbReference>
<proteinExistence type="predicted"/>
<reference evidence="2 4" key="1">
    <citation type="journal article" date="2015" name="Biotechnol. Bioeng.">
        <title>Genome sequence and phenotypic characterization of Caulobacter segnis.</title>
        <authorList>
            <person name="Patel S."/>
            <person name="Fletcher B."/>
            <person name="Scott D.C."/>
            <person name="Ely B."/>
        </authorList>
    </citation>
    <scope>NUCLEOTIDE SEQUENCE [LARGE SCALE GENOMIC DNA]</scope>
    <source>
        <strain evidence="2 4">PS02</strain>
    </source>
</reference>
<reference evidence="3 5" key="2">
    <citation type="journal article" date="2016" name="Front. Microbiol.">
        <title>Industrial Acetogenic Biocatalysts: A Comparative Metabolic and Genomic Analysis.</title>
        <authorList>
            <person name="Bengelsdorf F."/>
            <person name="Poehlein A."/>
            <person name="Sonja S."/>
            <person name="Erz C."/>
            <person name="Hummel T."/>
            <person name="Hoffmeister S."/>
            <person name="Daniel R."/>
            <person name="Durre P."/>
        </authorList>
    </citation>
    <scope>NUCLEOTIDE SEQUENCE [LARGE SCALE GENOMIC DNA]</scope>
    <source>
        <strain evidence="3 5">PTA-10522</strain>
    </source>
</reference>
<protein>
    <submittedName>
        <fullName evidence="2">Uncharacterized protein</fullName>
    </submittedName>
</protein>
<dbReference type="EMBL" id="LROR01000082">
    <property type="protein sequence ID" value="OBR91040.1"/>
    <property type="molecule type" value="Genomic_DNA"/>
</dbReference>
<keyword evidence="5" id="KW-1185">Reference proteome</keyword>
<evidence type="ECO:0000256" key="1">
    <source>
        <dbReference type="SAM" id="Phobius"/>
    </source>
</evidence>
<sequence>MKKMGVIILCIIIVVFIVVFVKKDNNKYPYIGKYQCPQNNTILILDKSNNYTIINNLYREAVYTKGKYSIENNNMKLMLKKGETASYPKEYIEGKIKGDRIEFDKFYEKHVTFYLEK</sequence>
<gene>
    <name evidence="3" type="ORF">CLCOS_36170</name>
    <name evidence="2" type="ORF">WX73_02147</name>
</gene>
<keyword evidence="1" id="KW-1133">Transmembrane helix</keyword>
<comment type="caution">
    <text evidence="2">The sequence shown here is derived from an EMBL/GenBank/DDBJ whole genome shotgun (WGS) entry which is preliminary data.</text>
</comment>
<accession>A0A162L2E7</accession>
<evidence type="ECO:0000313" key="5">
    <source>
        <dbReference type="Proteomes" id="UP000093694"/>
    </source>
</evidence>
<feature type="transmembrane region" description="Helical" evidence="1">
    <location>
        <begin position="6"/>
        <end position="21"/>
    </location>
</feature>
<dbReference type="Proteomes" id="UP000093694">
    <property type="component" value="Unassembled WGS sequence"/>
</dbReference>
<dbReference type="RefSeq" id="WP_063602097.1">
    <property type="nucleotide sequence ID" value="NZ_LITQ01000031.1"/>
</dbReference>
<dbReference type="Proteomes" id="UP000077384">
    <property type="component" value="Unassembled WGS sequence"/>
</dbReference>
<keyword evidence="1" id="KW-0812">Transmembrane</keyword>
<evidence type="ECO:0000313" key="2">
    <source>
        <dbReference type="EMBL" id="OAA90182.1"/>
    </source>
</evidence>
<dbReference type="PATRIC" id="fig|1705578.3.peg.2405"/>
<dbReference type="AlphaFoldDB" id="A0A162L2E7"/>
<keyword evidence="1" id="KW-0472">Membrane</keyword>
<organism evidence="2 4">
    <name type="scientific">Clostridium coskatii</name>
    <dbReference type="NCBI Taxonomy" id="1705578"/>
    <lineage>
        <taxon>Bacteria</taxon>
        <taxon>Bacillati</taxon>
        <taxon>Bacillota</taxon>
        <taxon>Clostridia</taxon>
        <taxon>Eubacteriales</taxon>
        <taxon>Clostridiaceae</taxon>
        <taxon>Clostridium</taxon>
    </lineage>
</organism>
<name>A0A162L2E7_9CLOT</name>
<evidence type="ECO:0000313" key="4">
    <source>
        <dbReference type="Proteomes" id="UP000077384"/>
    </source>
</evidence>